<feature type="compositionally biased region" description="Polar residues" evidence="1">
    <location>
        <begin position="205"/>
        <end position="214"/>
    </location>
</feature>
<evidence type="ECO:0000313" key="3">
    <source>
        <dbReference type="Proteomes" id="UP000265631"/>
    </source>
</evidence>
<evidence type="ECO:0000256" key="1">
    <source>
        <dbReference type="SAM" id="MobiDB-lite"/>
    </source>
</evidence>
<evidence type="ECO:0000313" key="2">
    <source>
        <dbReference type="EMBL" id="RFN50636.1"/>
    </source>
</evidence>
<dbReference type="STRING" id="2594813.A0A395MRS7"/>
<proteinExistence type="predicted"/>
<sequence length="235" mass="26658">MASSWKSLPPEIRLLVLEYIIPRYGLEETTIVRGFPPASLLATVCKEWQGFFEKETFLKMDLEATDLYTFSRTILGENVIRLNYMTRVVLTIKLATYTWLITGEPESATTVTHNNETFTQAMEVLLKTLSSWEGSLEIRCHCPSTGYSLHAGEQISGLLAKTGHDFTQCFLPYDKSINWFWVFAELTGGDRHQDSKLENLAFRTRSPTQSSTNSADEERGVEQKVQALNYPTSPI</sequence>
<reference evidence="2 3" key="1">
    <citation type="journal article" date="2018" name="PLoS Pathog.">
        <title>Evolution of structural diversity of trichothecenes, a family of toxins produced by plant pathogenic and entomopathogenic fungi.</title>
        <authorList>
            <person name="Proctor R.H."/>
            <person name="McCormick S.P."/>
            <person name="Kim H.S."/>
            <person name="Cardoza R.E."/>
            <person name="Stanley A.M."/>
            <person name="Lindo L."/>
            <person name="Kelly A."/>
            <person name="Brown D.W."/>
            <person name="Lee T."/>
            <person name="Vaughan M.M."/>
            <person name="Alexander N.J."/>
            <person name="Busman M."/>
            <person name="Gutierrez S."/>
        </authorList>
    </citation>
    <scope>NUCLEOTIDE SEQUENCE [LARGE SCALE GENOMIC DNA]</scope>
    <source>
        <strain evidence="2 3">NRRL 13405</strain>
    </source>
</reference>
<keyword evidence="3" id="KW-1185">Reference proteome</keyword>
<name>A0A395MRS7_9HYPO</name>
<protein>
    <recommendedName>
        <fullName evidence="4">F-box domain-containing protein</fullName>
    </recommendedName>
</protein>
<gene>
    <name evidence="2" type="ORF">FIE12Z_5080</name>
</gene>
<dbReference type="Proteomes" id="UP000265631">
    <property type="component" value="Unassembled WGS sequence"/>
</dbReference>
<dbReference type="EMBL" id="PXXK01000130">
    <property type="protein sequence ID" value="RFN50636.1"/>
    <property type="molecule type" value="Genomic_DNA"/>
</dbReference>
<evidence type="ECO:0008006" key="4">
    <source>
        <dbReference type="Google" id="ProtNLM"/>
    </source>
</evidence>
<dbReference type="AlphaFoldDB" id="A0A395MRS7"/>
<accession>A0A395MRS7</accession>
<organism evidence="2 3">
    <name type="scientific">Fusarium flagelliforme</name>
    <dbReference type="NCBI Taxonomy" id="2675880"/>
    <lineage>
        <taxon>Eukaryota</taxon>
        <taxon>Fungi</taxon>
        <taxon>Dikarya</taxon>
        <taxon>Ascomycota</taxon>
        <taxon>Pezizomycotina</taxon>
        <taxon>Sordariomycetes</taxon>
        <taxon>Hypocreomycetidae</taxon>
        <taxon>Hypocreales</taxon>
        <taxon>Nectriaceae</taxon>
        <taxon>Fusarium</taxon>
        <taxon>Fusarium incarnatum-equiseti species complex</taxon>
    </lineage>
</organism>
<feature type="region of interest" description="Disordered" evidence="1">
    <location>
        <begin position="198"/>
        <end position="235"/>
    </location>
</feature>
<comment type="caution">
    <text evidence="2">The sequence shown here is derived from an EMBL/GenBank/DDBJ whole genome shotgun (WGS) entry which is preliminary data.</text>
</comment>